<keyword evidence="2" id="KW-1185">Reference proteome</keyword>
<sequence>MGSKAKKCVVLPTVEQILEDVRRAPAQDPVFTALALEGRGLGPGQGRGWTQGLRSDELNKPSCTTTFCAVLCVTRGCSASPWAAAVCRRFCGTGHLAEPGLSCVSVAGCLLSVASLL</sequence>
<dbReference type="Proteomes" id="UP000001811">
    <property type="component" value="Unplaced"/>
</dbReference>
<dbReference type="InParanoid" id="A0A5F9CDD6"/>
<reference evidence="1" key="3">
    <citation type="submission" date="2025-09" db="UniProtKB">
        <authorList>
            <consortium name="Ensembl"/>
        </authorList>
    </citation>
    <scope>IDENTIFICATION</scope>
    <source>
        <strain evidence="1">Thorbecke</strain>
    </source>
</reference>
<dbReference type="Bgee" id="ENSOCUG00000030547">
    <property type="expression patterns" value="Expressed in blood and 18 other cell types or tissues"/>
</dbReference>
<dbReference type="Ensembl" id="ENSOCUT00000051468.1">
    <property type="protein sequence ID" value="ENSOCUP00000031588.1"/>
    <property type="gene ID" value="ENSOCUG00000030547.1"/>
</dbReference>
<reference evidence="1" key="2">
    <citation type="submission" date="2025-08" db="UniProtKB">
        <authorList>
            <consortium name="Ensembl"/>
        </authorList>
    </citation>
    <scope>IDENTIFICATION</scope>
    <source>
        <strain evidence="1">Thorbecke</strain>
    </source>
</reference>
<dbReference type="Pfam" id="PF15136">
    <property type="entry name" value="UPF0449"/>
    <property type="match status" value="1"/>
</dbReference>
<proteinExistence type="predicted"/>
<organism evidence="1 2">
    <name type="scientific">Oryctolagus cuniculus</name>
    <name type="common">Rabbit</name>
    <dbReference type="NCBI Taxonomy" id="9986"/>
    <lineage>
        <taxon>Eukaryota</taxon>
        <taxon>Metazoa</taxon>
        <taxon>Chordata</taxon>
        <taxon>Craniata</taxon>
        <taxon>Vertebrata</taxon>
        <taxon>Euteleostomi</taxon>
        <taxon>Mammalia</taxon>
        <taxon>Eutheria</taxon>
        <taxon>Euarchontoglires</taxon>
        <taxon>Glires</taxon>
        <taxon>Lagomorpha</taxon>
        <taxon>Leporidae</taxon>
        <taxon>Oryctolagus</taxon>
    </lineage>
</organism>
<evidence type="ECO:0000313" key="2">
    <source>
        <dbReference type="Proteomes" id="UP000001811"/>
    </source>
</evidence>
<accession>A0A5F9CDD6</accession>
<dbReference type="GeneTree" id="ENSGT01030000235617"/>
<name>A0A5F9CDD6_RABIT</name>
<evidence type="ECO:0000313" key="1">
    <source>
        <dbReference type="Ensembl" id="ENSOCUP00000031588.1"/>
    </source>
</evidence>
<reference evidence="1 2" key="1">
    <citation type="journal article" date="2011" name="Nature">
        <title>A high-resolution map of human evolutionary constraint using 29 mammals.</title>
        <authorList>
            <person name="Lindblad-Toh K."/>
            <person name="Garber M."/>
            <person name="Zuk O."/>
            <person name="Lin M.F."/>
            <person name="Parker B.J."/>
            <person name="Washietl S."/>
            <person name="Kheradpour P."/>
            <person name="Ernst J."/>
            <person name="Jordan G."/>
            <person name="Mauceli E."/>
            <person name="Ward L.D."/>
            <person name="Lowe C.B."/>
            <person name="Holloway A.K."/>
            <person name="Clamp M."/>
            <person name="Gnerre S."/>
            <person name="Alfoldi J."/>
            <person name="Beal K."/>
            <person name="Chang J."/>
            <person name="Clawson H."/>
            <person name="Cuff J."/>
            <person name="Di Palma F."/>
            <person name="Fitzgerald S."/>
            <person name="Flicek P."/>
            <person name="Guttman M."/>
            <person name="Hubisz M.J."/>
            <person name="Jaffe D.B."/>
            <person name="Jungreis I."/>
            <person name="Kent W.J."/>
            <person name="Kostka D."/>
            <person name="Lara M."/>
            <person name="Martins A.L."/>
            <person name="Massingham T."/>
            <person name="Moltke I."/>
            <person name="Raney B.J."/>
            <person name="Rasmussen M.D."/>
            <person name="Robinson J."/>
            <person name="Stark A."/>
            <person name="Vilella A.J."/>
            <person name="Wen J."/>
            <person name="Xie X."/>
            <person name="Zody M.C."/>
            <person name="Baldwin J."/>
            <person name="Bloom T."/>
            <person name="Chin C.W."/>
            <person name="Heiman D."/>
            <person name="Nicol R."/>
            <person name="Nusbaum C."/>
            <person name="Young S."/>
            <person name="Wilkinson J."/>
            <person name="Worley K.C."/>
            <person name="Kovar C.L."/>
            <person name="Muzny D.M."/>
            <person name="Gibbs R.A."/>
            <person name="Cree A."/>
            <person name="Dihn H.H."/>
            <person name="Fowler G."/>
            <person name="Jhangiani S."/>
            <person name="Joshi V."/>
            <person name="Lee S."/>
            <person name="Lewis L.R."/>
            <person name="Nazareth L.V."/>
            <person name="Okwuonu G."/>
            <person name="Santibanez J."/>
            <person name="Warren W.C."/>
            <person name="Mardis E.R."/>
            <person name="Weinstock G.M."/>
            <person name="Wilson R.K."/>
            <person name="Delehaunty K."/>
            <person name="Dooling D."/>
            <person name="Fronik C."/>
            <person name="Fulton L."/>
            <person name="Fulton B."/>
            <person name="Graves T."/>
            <person name="Minx P."/>
            <person name="Sodergren E."/>
            <person name="Birney E."/>
            <person name="Margulies E.H."/>
            <person name="Herrero J."/>
            <person name="Green E.D."/>
            <person name="Haussler D."/>
            <person name="Siepel A."/>
            <person name="Goldman N."/>
            <person name="Pollard K.S."/>
            <person name="Pedersen J.S."/>
            <person name="Lander E.S."/>
            <person name="Kellis M."/>
        </authorList>
    </citation>
    <scope>NUCLEOTIDE SEQUENCE [LARGE SCALE GENOMIC DNA]</scope>
    <source>
        <strain evidence="2">Thorbecke</strain>
    </source>
</reference>
<protein>
    <submittedName>
        <fullName evidence="1">Uncharacterized protein</fullName>
    </submittedName>
</protein>
<dbReference type="AlphaFoldDB" id="A0A5F9CDD6"/>
<dbReference type="InterPro" id="IPR028227">
    <property type="entry name" value="UPF0449"/>
</dbReference>